<accession>A0ABS3BWM9</accession>
<dbReference type="EMBL" id="JAFKCW010000067">
    <property type="protein sequence ID" value="MBN7803712.1"/>
    <property type="molecule type" value="Genomic_DNA"/>
</dbReference>
<dbReference type="Gene3D" id="2.130.10.120">
    <property type="entry name" value="Prolyl oligopeptidase, N-terminal domain"/>
    <property type="match status" value="1"/>
</dbReference>
<gene>
    <name evidence="2" type="ORF">J0A67_22850</name>
</gene>
<sequence length="95" mass="11300">ADAKPQLFVPRRKDHEYAIDHYHQHFYIRSNKDGKNFGLYQSEQADEAQWQTLIAPRADVMLEGFSLFRDWLVVEERNAGLTLLRQIHWQTGEEK</sequence>
<dbReference type="EC" id="3.4.21.83" evidence="2"/>
<protein>
    <submittedName>
        <fullName evidence="2">Oligopeptidase B</fullName>
        <ecNumber evidence="2">3.4.21.83</ecNumber>
    </submittedName>
</protein>
<evidence type="ECO:0000313" key="2">
    <source>
        <dbReference type="EMBL" id="MBN7803712.1"/>
    </source>
</evidence>
<dbReference type="SUPFAM" id="SSF50993">
    <property type="entry name" value="Peptidase/esterase 'gauge' domain"/>
    <property type="match status" value="1"/>
</dbReference>
<evidence type="ECO:0000313" key="3">
    <source>
        <dbReference type="Proteomes" id="UP000664698"/>
    </source>
</evidence>
<reference evidence="2 3" key="1">
    <citation type="submission" date="2021-03" db="EMBL/GenBank/DDBJ databases">
        <title>novel species isolated from a fishpond in China.</title>
        <authorList>
            <person name="Lu H."/>
            <person name="Cai Z."/>
        </authorList>
    </citation>
    <scope>NUCLEOTIDE SEQUENCE [LARGE SCALE GENOMIC DNA]</scope>
    <source>
        <strain evidence="2 3">JCM 31546</strain>
    </source>
</reference>
<proteinExistence type="predicted"/>
<dbReference type="Pfam" id="PF02897">
    <property type="entry name" value="Peptidase_S9_N"/>
    <property type="match status" value="1"/>
</dbReference>
<keyword evidence="3" id="KW-1185">Reference proteome</keyword>
<feature type="non-terminal residue" evidence="2">
    <location>
        <position position="95"/>
    </location>
</feature>
<organism evidence="2 3">
    <name type="scientific">Algoriphagus aestuariicola</name>
    <dbReference type="NCBI Taxonomy" id="1852016"/>
    <lineage>
        <taxon>Bacteria</taxon>
        <taxon>Pseudomonadati</taxon>
        <taxon>Bacteroidota</taxon>
        <taxon>Cytophagia</taxon>
        <taxon>Cytophagales</taxon>
        <taxon>Cyclobacteriaceae</taxon>
        <taxon>Algoriphagus</taxon>
    </lineage>
</organism>
<feature type="domain" description="Peptidase S9A N-terminal" evidence="1">
    <location>
        <begin position="4"/>
        <end position="93"/>
    </location>
</feature>
<evidence type="ECO:0000259" key="1">
    <source>
        <dbReference type="Pfam" id="PF02897"/>
    </source>
</evidence>
<dbReference type="Proteomes" id="UP000664698">
    <property type="component" value="Unassembled WGS sequence"/>
</dbReference>
<feature type="non-terminal residue" evidence="2">
    <location>
        <position position="1"/>
    </location>
</feature>
<name>A0ABS3BWM9_9BACT</name>
<dbReference type="InterPro" id="IPR023302">
    <property type="entry name" value="Pept_S9A_N"/>
</dbReference>
<dbReference type="GO" id="GO:0004252">
    <property type="term" value="F:serine-type endopeptidase activity"/>
    <property type="evidence" value="ECO:0007669"/>
    <property type="project" value="UniProtKB-EC"/>
</dbReference>
<comment type="caution">
    <text evidence="2">The sequence shown here is derived from an EMBL/GenBank/DDBJ whole genome shotgun (WGS) entry which is preliminary data.</text>
</comment>
<keyword evidence="2" id="KW-0378">Hydrolase</keyword>